<dbReference type="EMBL" id="CAJNON010000123">
    <property type="protein sequence ID" value="CAF0999186.1"/>
    <property type="molecule type" value="Genomic_DNA"/>
</dbReference>
<reference evidence="2" key="1">
    <citation type="submission" date="2021-02" db="EMBL/GenBank/DDBJ databases">
        <authorList>
            <person name="Nowell W R."/>
        </authorList>
    </citation>
    <scope>NUCLEOTIDE SEQUENCE</scope>
</reference>
<evidence type="ECO:0000313" key="2">
    <source>
        <dbReference type="EMBL" id="CAF0999186.1"/>
    </source>
</evidence>
<dbReference type="PANTHER" id="PTHR43130:SF7">
    <property type="entry name" value="DJ-1_PFPI DOMAIN-CONTAINING PROTEIN"/>
    <property type="match status" value="1"/>
</dbReference>
<dbReference type="InterPro" id="IPR052158">
    <property type="entry name" value="INH-QAR"/>
</dbReference>
<comment type="caution">
    <text evidence="2">The sequence shown here is derived from an EMBL/GenBank/DDBJ whole genome shotgun (WGS) entry which is preliminary data.</text>
</comment>
<protein>
    <recommendedName>
        <fullName evidence="1">DJ-1/PfpI domain-containing protein</fullName>
    </recommendedName>
</protein>
<dbReference type="OrthoDB" id="543156at2759"/>
<evidence type="ECO:0000313" key="4">
    <source>
        <dbReference type="Proteomes" id="UP000663891"/>
    </source>
</evidence>
<dbReference type="Gene3D" id="3.40.50.880">
    <property type="match status" value="1"/>
</dbReference>
<dbReference type="AlphaFoldDB" id="A0A814GNU1"/>
<proteinExistence type="predicted"/>
<name>A0A814GNU1_9BILA</name>
<organism evidence="2 4">
    <name type="scientific">Adineta steineri</name>
    <dbReference type="NCBI Taxonomy" id="433720"/>
    <lineage>
        <taxon>Eukaryota</taxon>
        <taxon>Metazoa</taxon>
        <taxon>Spiralia</taxon>
        <taxon>Gnathifera</taxon>
        <taxon>Rotifera</taxon>
        <taxon>Eurotatoria</taxon>
        <taxon>Bdelloidea</taxon>
        <taxon>Adinetida</taxon>
        <taxon>Adinetidae</taxon>
        <taxon>Adineta</taxon>
    </lineage>
</organism>
<dbReference type="Pfam" id="PF01965">
    <property type="entry name" value="DJ-1_PfpI"/>
    <property type="match status" value="1"/>
</dbReference>
<dbReference type="InterPro" id="IPR002818">
    <property type="entry name" value="DJ-1/PfpI"/>
</dbReference>
<dbReference type="Proteomes" id="UP000663891">
    <property type="component" value="Unassembled WGS sequence"/>
</dbReference>
<dbReference type="EMBL" id="CAJOAY010000064">
    <property type="protein sequence ID" value="CAF3516483.1"/>
    <property type="molecule type" value="Genomic_DNA"/>
</dbReference>
<accession>A0A814GNU1</accession>
<dbReference type="PANTHER" id="PTHR43130">
    <property type="entry name" value="ARAC-FAMILY TRANSCRIPTIONAL REGULATOR"/>
    <property type="match status" value="1"/>
</dbReference>
<evidence type="ECO:0000313" key="3">
    <source>
        <dbReference type="EMBL" id="CAF3516483.1"/>
    </source>
</evidence>
<gene>
    <name evidence="3" type="ORF">OKA104_LOCUS2348</name>
    <name evidence="2" type="ORF">VCS650_LOCUS14629</name>
</gene>
<sequence length="222" mass="24644">MKETLHVGLLLPESHQLLDGAGPIDMITMLTPVFLDGCHAPPSLRDKAVPMEFHYISHSLEPVSPAAGPRQLPTCTYATCPPLNLLMLPGSSPDAHFSPELIRFVQERVNEVEIVMSICTGSLILAQAGVLNGKKASTNKSAYKFATEKFPQVQWIPKGRWTVDGKFWTGSGITAGMDMMSAFLMSRYDHDLIKWLHALAEFQPKQQDDDPFVWLLDDSQSH</sequence>
<dbReference type="Proteomes" id="UP000663881">
    <property type="component" value="Unassembled WGS sequence"/>
</dbReference>
<dbReference type="CDD" id="cd03139">
    <property type="entry name" value="GATase1_PfpI_2"/>
    <property type="match status" value="1"/>
</dbReference>
<dbReference type="SUPFAM" id="SSF52317">
    <property type="entry name" value="Class I glutamine amidotransferase-like"/>
    <property type="match status" value="1"/>
</dbReference>
<evidence type="ECO:0000259" key="1">
    <source>
        <dbReference type="Pfam" id="PF01965"/>
    </source>
</evidence>
<feature type="domain" description="DJ-1/PfpI" evidence="1">
    <location>
        <begin position="52"/>
        <end position="184"/>
    </location>
</feature>
<dbReference type="InterPro" id="IPR029062">
    <property type="entry name" value="Class_I_gatase-like"/>
</dbReference>